<comment type="subcellular location">
    <subcellularLocation>
        <location evidence="1">Cytoplasm</location>
    </subcellularLocation>
</comment>
<evidence type="ECO:0000256" key="8">
    <source>
        <dbReference type="RuleBase" id="RU000397"/>
    </source>
</evidence>
<dbReference type="FunFam" id="3.40.50.720:FF:000001">
    <property type="entry name" value="Glyceraldehyde-3-phosphate dehydrogenase"/>
    <property type="match status" value="1"/>
</dbReference>
<dbReference type="GO" id="GO:0004365">
    <property type="term" value="F:glyceraldehyde-3-phosphate dehydrogenase (NAD+) (phosphorylating) activity"/>
    <property type="evidence" value="ECO:0007669"/>
    <property type="project" value="UniProtKB-ARBA"/>
</dbReference>
<feature type="domain" description="Glyceraldehyde 3-phosphate dehydrogenase NAD(P) binding" evidence="10">
    <location>
        <begin position="3"/>
        <end position="153"/>
    </location>
</feature>
<dbReference type="InterPro" id="IPR020831">
    <property type="entry name" value="GlycerAld/Erythrose_P_DH"/>
</dbReference>
<feature type="binding site" evidence="5">
    <location>
        <position position="183"/>
    </location>
    <ligand>
        <name>D-glyceraldehyde 3-phosphate</name>
        <dbReference type="ChEBI" id="CHEBI:59776"/>
    </ligand>
</feature>
<keyword evidence="6" id="KW-0547">Nucleotide-binding</keyword>
<evidence type="ECO:0000256" key="7">
    <source>
        <dbReference type="PIRSR" id="PIRSR000149-4"/>
    </source>
</evidence>
<dbReference type="Pfam" id="PF00044">
    <property type="entry name" value="Gp_dh_N"/>
    <property type="match status" value="1"/>
</dbReference>
<dbReference type="CDD" id="cd05214">
    <property type="entry name" value="GAPDH_I_N"/>
    <property type="match status" value="1"/>
</dbReference>
<feature type="binding site" evidence="6">
    <location>
        <begin position="12"/>
        <end position="13"/>
    </location>
    <ligand>
        <name>NAD(+)</name>
        <dbReference type="ChEBI" id="CHEBI:57540"/>
    </ligand>
</feature>
<feature type="binding site" evidence="6">
    <location>
        <position position="315"/>
    </location>
    <ligand>
        <name>NAD(+)</name>
        <dbReference type="ChEBI" id="CHEBI:57540"/>
    </ligand>
</feature>
<keyword evidence="12" id="KW-1185">Reference proteome</keyword>
<evidence type="ECO:0000256" key="6">
    <source>
        <dbReference type="PIRSR" id="PIRSR000149-3"/>
    </source>
</evidence>
<comment type="caution">
    <text evidence="11">The sequence shown here is derived from an EMBL/GenBank/DDBJ whole genome shotgun (WGS) entry which is preliminary data.</text>
</comment>
<evidence type="ECO:0000256" key="1">
    <source>
        <dbReference type="ARBA" id="ARBA00004496"/>
    </source>
</evidence>
<dbReference type="InterPro" id="IPR020830">
    <property type="entry name" value="GlycerAld_3-P_DH_AS"/>
</dbReference>
<dbReference type="NCBIfam" id="TIGR01534">
    <property type="entry name" value="GAPDH-I"/>
    <property type="match status" value="1"/>
</dbReference>
<dbReference type="PANTHER" id="PTHR43148">
    <property type="entry name" value="GLYCERALDEHYDE-3-PHOSPHATE DEHYDROGENASE 2"/>
    <property type="match status" value="1"/>
</dbReference>
<keyword evidence="3 9" id="KW-0560">Oxidoreductase</keyword>
<feature type="site" description="Activates thiol group during catalysis" evidence="7">
    <location>
        <position position="180"/>
    </location>
</feature>
<proteinExistence type="inferred from homology"/>
<sequence>MTIRVGINGFGRIGRNFFRAAAASGADVEVVGLNDLGDNGVLAHLLKYDSILGVFPGEVTADAEGITVDGRRIRVMSERDPKDLAWGELGADVVVESTGFFTKASAARAHVDAGAKKVIISAPATDEDVTVVMGVNHEQYDPSAHTIISNASCTTNCLAPMAKAIHDAFEIKQGLMTTVHAYTADQNLQDGPHKDLRRARAAALNIVPTSTGAAKAIGLVLPELKGKLDGYALRVPVPTGSATDLTVTVGRETSVEEVNAAVKAAAEGALGPYLRYSEAPIVSSDITQDPASCIFDAPLTKVIGDQVKVVGWYDNEWGYSNRLVDLVGHVGSSL</sequence>
<evidence type="ECO:0000256" key="3">
    <source>
        <dbReference type="ARBA" id="ARBA00023002"/>
    </source>
</evidence>
<dbReference type="InterPro" id="IPR020828">
    <property type="entry name" value="GlycerAld_3-P_DH_NAD(P)-bd"/>
</dbReference>
<feature type="binding site" evidence="6">
    <location>
        <position position="79"/>
    </location>
    <ligand>
        <name>NAD(+)</name>
        <dbReference type="ChEBI" id="CHEBI:57540"/>
    </ligand>
</feature>
<organism evidence="11 12">
    <name type="scientific">Pseudokineococcus marinus</name>
    <dbReference type="NCBI Taxonomy" id="351215"/>
    <lineage>
        <taxon>Bacteria</taxon>
        <taxon>Bacillati</taxon>
        <taxon>Actinomycetota</taxon>
        <taxon>Actinomycetes</taxon>
        <taxon>Kineosporiales</taxon>
        <taxon>Kineosporiaceae</taxon>
        <taxon>Pseudokineococcus</taxon>
    </lineage>
</organism>
<dbReference type="SUPFAM" id="SSF51735">
    <property type="entry name" value="NAD(P)-binding Rossmann-fold domains"/>
    <property type="match status" value="1"/>
</dbReference>
<feature type="binding site" evidence="5">
    <location>
        <begin position="211"/>
        <end position="212"/>
    </location>
    <ligand>
        <name>D-glyceraldehyde 3-phosphate</name>
        <dbReference type="ChEBI" id="CHEBI:59776"/>
    </ligand>
</feature>
<gene>
    <name evidence="11" type="primary">gap</name>
    <name evidence="11" type="ORF">HLB09_08145</name>
</gene>
<reference evidence="11 12" key="1">
    <citation type="submission" date="2020-05" db="EMBL/GenBank/DDBJ databases">
        <title>MicrobeNet Type strains.</title>
        <authorList>
            <person name="Nicholson A.C."/>
        </authorList>
    </citation>
    <scope>NUCLEOTIDE SEQUENCE [LARGE SCALE GENOMIC DNA]</scope>
    <source>
        <strain evidence="11 12">JCM 14547</strain>
    </source>
</reference>
<dbReference type="CDD" id="cd18126">
    <property type="entry name" value="GAPDH_I_C"/>
    <property type="match status" value="1"/>
</dbReference>
<dbReference type="PRINTS" id="PR00078">
    <property type="entry name" value="G3PDHDRGNASE"/>
</dbReference>
<dbReference type="EMBL" id="JABEMA010000094">
    <property type="protein sequence ID" value="NNH23061.1"/>
    <property type="molecule type" value="Genomic_DNA"/>
</dbReference>
<feature type="binding site" evidence="6">
    <location>
        <position position="121"/>
    </location>
    <ligand>
        <name>NAD(+)</name>
        <dbReference type="ChEBI" id="CHEBI:57540"/>
    </ligand>
</feature>
<feature type="binding site" evidence="6">
    <location>
        <position position="35"/>
    </location>
    <ligand>
        <name>NAD(+)</name>
        <dbReference type="ChEBI" id="CHEBI:57540"/>
    </ligand>
</feature>
<evidence type="ECO:0000313" key="11">
    <source>
        <dbReference type="EMBL" id="NNH23061.1"/>
    </source>
</evidence>
<dbReference type="InterPro" id="IPR020829">
    <property type="entry name" value="GlycerAld_3-P_DH_cat"/>
</dbReference>
<dbReference type="SMART" id="SM00846">
    <property type="entry name" value="Gp_dh_N"/>
    <property type="match status" value="1"/>
</dbReference>
<comment type="similarity">
    <text evidence="2 8">Belongs to the glyceraldehyde-3-phosphate dehydrogenase family.</text>
</comment>
<evidence type="ECO:0000313" key="12">
    <source>
        <dbReference type="Proteomes" id="UP000555552"/>
    </source>
</evidence>
<evidence type="ECO:0000256" key="2">
    <source>
        <dbReference type="ARBA" id="ARBA00007406"/>
    </source>
</evidence>
<name>A0A849BKB9_9ACTN</name>
<feature type="active site" description="Nucleophile" evidence="4">
    <location>
        <position position="153"/>
    </location>
</feature>
<dbReference type="Proteomes" id="UP000555552">
    <property type="component" value="Unassembled WGS sequence"/>
</dbReference>
<dbReference type="GO" id="GO:0005737">
    <property type="term" value="C:cytoplasm"/>
    <property type="evidence" value="ECO:0007669"/>
    <property type="project" value="UniProtKB-SubCell"/>
</dbReference>
<dbReference type="Gene3D" id="3.40.50.720">
    <property type="entry name" value="NAD(P)-binding Rossmann-like Domain"/>
    <property type="match status" value="1"/>
</dbReference>
<feature type="binding site" evidence="5">
    <location>
        <position position="234"/>
    </location>
    <ligand>
        <name>D-glyceraldehyde 3-phosphate</name>
        <dbReference type="ChEBI" id="CHEBI:59776"/>
    </ligand>
</feature>
<dbReference type="GO" id="GO:0051287">
    <property type="term" value="F:NAD binding"/>
    <property type="evidence" value="ECO:0007669"/>
    <property type="project" value="InterPro"/>
</dbReference>
<dbReference type="InterPro" id="IPR036291">
    <property type="entry name" value="NAD(P)-bd_dom_sf"/>
</dbReference>
<accession>A0A849BKB9</accession>
<dbReference type="EC" id="1.2.1.-" evidence="9"/>
<dbReference type="PIRSF" id="PIRSF000149">
    <property type="entry name" value="GAP_DH"/>
    <property type="match status" value="1"/>
</dbReference>
<evidence type="ECO:0000256" key="9">
    <source>
        <dbReference type="RuleBase" id="RU361160"/>
    </source>
</evidence>
<feature type="binding site" evidence="5">
    <location>
        <begin position="152"/>
        <end position="154"/>
    </location>
    <ligand>
        <name>D-glyceraldehyde 3-phosphate</name>
        <dbReference type="ChEBI" id="CHEBI:59776"/>
    </ligand>
</feature>
<dbReference type="PROSITE" id="PS00071">
    <property type="entry name" value="GAPDH"/>
    <property type="match status" value="1"/>
</dbReference>
<dbReference type="RefSeq" id="WP_171202890.1">
    <property type="nucleotide sequence ID" value="NZ_BAAANP010000004.1"/>
</dbReference>
<dbReference type="Pfam" id="PF02800">
    <property type="entry name" value="Gp_dh_C"/>
    <property type="match status" value="1"/>
</dbReference>
<keyword evidence="6" id="KW-0520">NAD</keyword>
<dbReference type="AlphaFoldDB" id="A0A849BKB9"/>
<dbReference type="InterPro" id="IPR006424">
    <property type="entry name" value="Glyceraldehyde-3-P_DH_1"/>
</dbReference>
<evidence type="ECO:0000259" key="10">
    <source>
        <dbReference type="SMART" id="SM00846"/>
    </source>
</evidence>
<dbReference type="GO" id="GO:0050661">
    <property type="term" value="F:NADP binding"/>
    <property type="evidence" value="ECO:0007669"/>
    <property type="project" value="InterPro"/>
</dbReference>
<dbReference type="SUPFAM" id="SSF55347">
    <property type="entry name" value="Glyceraldehyde-3-phosphate dehydrogenase-like, C-terminal domain"/>
    <property type="match status" value="1"/>
</dbReference>
<dbReference type="Gene3D" id="3.30.360.10">
    <property type="entry name" value="Dihydrodipicolinate Reductase, domain 2"/>
    <property type="match status" value="1"/>
</dbReference>
<dbReference type="GO" id="GO:0006006">
    <property type="term" value="P:glucose metabolic process"/>
    <property type="evidence" value="ECO:0007669"/>
    <property type="project" value="InterPro"/>
</dbReference>
<evidence type="ECO:0000256" key="5">
    <source>
        <dbReference type="PIRSR" id="PIRSR000149-2"/>
    </source>
</evidence>
<dbReference type="FunFam" id="3.30.360.10:FF:000002">
    <property type="entry name" value="Glyceraldehyde-3-phosphate dehydrogenase"/>
    <property type="match status" value="1"/>
</dbReference>
<protein>
    <recommendedName>
        <fullName evidence="9">Glyceraldehyde-3-phosphate dehydrogenase</fullName>
        <ecNumber evidence="9">1.2.1.-</ecNumber>
    </recommendedName>
</protein>
<evidence type="ECO:0000256" key="4">
    <source>
        <dbReference type="PIRSR" id="PIRSR000149-1"/>
    </source>
</evidence>